<sequence>MAAFATACSTSDSALKEQGHSEAYVVGFHDGRHSGMQEAGNSWEHYIRDHERFEADLDYKEGWLAGEAEGKRLQAQATAAGEAAAGAYTGYRVKEETDKAMPHPNKIGKEVVKDVDTDALKSLEK</sequence>
<comment type="caution">
    <text evidence="1">The sequence shown here is derived from an EMBL/GenBank/DDBJ whole genome shotgun (WGS) entry which is preliminary data.</text>
</comment>
<protein>
    <recommendedName>
        <fullName evidence="3">Lipoprotein</fullName>
    </recommendedName>
</protein>
<organism evidence="1 2">
    <name type="scientific">Pseudohalioglobus lutimaris</name>
    <dbReference type="NCBI Taxonomy" id="1737061"/>
    <lineage>
        <taxon>Bacteria</taxon>
        <taxon>Pseudomonadati</taxon>
        <taxon>Pseudomonadota</taxon>
        <taxon>Gammaproteobacteria</taxon>
        <taxon>Cellvibrionales</taxon>
        <taxon>Halieaceae</taxon>
        <taxon>Pseudohalioglobus</taxon>
    </lineage>
</organism>
<evidence type="ECO:0000313" key="2">
    <source>
        <dbReference type="Proteomes" id="UP000235005"/>
    </source>
</evidence>
<gene>
    <name evidence="1" type="ORF">C0039_20400</name>
</gene>
<dbReference type="AlphaFoldDB" id="A0A2N5WWW8"/>
<accession>A0A2N5WWW8</accession>
<evidence type="ECO:0008006" key="3">
    <source>
        <dbReference type="Google" id="ProtNLM"/>
    </source>
</evidence>
<dbReference type="Proteomes" id="UP000235005">
    <property type="component" value="Unassembled WGS sequence"/>
</dbReference>
<name>A0A2N5WWW8_9GAMM</name>
<dbReference type="EMBL" id="PKUS01000051">
    <property type="protein sequence ID" value="PLW66722.1"/>
    <property type="molecule type" value="Genomic_DNA"/>
</dbReference>
<evidence type="ECO:0000313" key="1">
    <source>
        <dbReference type="EMBL" id="PLW66722.1"/>
    </source>
</evidence>
<reference evidence="1 2" key="1">
    <citation type="submission" date="2018-01" db="EMBL/GenBank/DDBJ databases">
        <title>The draft genome sequence of Halioglobus lutimaris HF004.</title>
        <authorList>
            <person name="Du Z.-J."/>
            <person name="Shi M.-J."/>
        </authorList>
    </citation>
    <scope>NUCLEOTIDE SEQUENCE [LARGE SCALE GENOMIC DNA]</scope>
    <source>
        <strain evidence="1 2">HF004</strain>
    </source>
</reference>
<proteinExistence type="predicted"/>
<keyword evidence="2" id="KW-1185">Reference proteome</keyword>
<dbReference type="OrthoDB" id="6089137at2"/>